<comment type="caution">
    <text evidence="2">The sequence shown here is derived from an EMBL/GenBank/DDBJ whole genome shotgun (WGS) entry which is preliminary data.</text>
</comment>
<feature type="transmembrane region" description="Helical" evidence="1">
    <location>
        <begin position="49"/>
        <end position="76"/>
    </location>
</feature>
<evidence type="ECO:0000313" key="2">
    <source>
        <dbReference type="EMBL" id="GAA1659336.1"/>
    </source>
</evidence>
<feature type="transmembrane region" description="Helical" evidence="1">
    <location>
        <begin position="205"/>
        <end position="226"/>
    </location>
</feature>
<evidence type="ECO:0000256" key="1">
    <source>
        <dbReference type="SAM" id="Phobius"/>
    </source>
</evidence>
<gene>
    <name evidence="2" type="ORF">GCM10009765_05860</name>
</gene>
<proteinExistence type="predicted"/>
<sequence>MSTVNMTVVSLTSRVLLGRRRGVFLLILPAILVLLAIGLRIYAGQSVEIASQVLSVFAVGTVVPLLGLIIGTGVIGPEIDDGSIVYILSKPVSRLTIVLSKLALAIGCVIVFAGIPTLIAGLIMAGLQGGFAVGFAVGAVLAGIAYCAIFVLLAVITKHAVVIGLFYALIWESLIGNFVPGAQVLSVQRWAQSVTDLIDKVQPTGVGPAVGIPLLIVAAVAATWYAGRRLRSLTLSEAE</sequence>
<feature type="transmembrane region" description="Helical" evidence="1">
    <location>
        <begin position="97"/>
        <end position="125"/>
    </location>
</feature>
<dbReference type="EMBL" id="BAAANY010000002">
    <property type="protein sequence ID" value="GAA1659336.1"/>
    <property type="molecule type" value="Genomic_DNA"/>
</dbReference>
<keyword evidence="1" id="KW-1133">Transmembrane helix</keyword>
<feature type="transmembrane region" description="Helical" evidence="1">
    <location>
        <begin position="162"/>
        <end position="185"/>
    </location>
</feature>
<organism evidence="2 3">
    <name type="scientific">Fodinicola feengrottensis</name>
    <dbReference type="NCBI Taxonomy" id="435914"/>
    <lineage>
        <taxon>Bacteria</taxon>
        <taxon>Bacillati</taxon>
        <taxon>Actinomycetota</taxon>
        <taxon>Actinomycetes</taxon>
        <taxon>Mycobacteriales</taxon>
        <taxon>Fodinicola</taxon>
    </lineage>
</organism>
<dbReference type="PANTHER" id="PTHR37305">
    <property type="entry name" value="INTEGRAL MEMBRANE PROTEIN-RELATED"/>
    <property type="match status" value="1"/>
</dbReference>
<keyword evidence="1" id="KW-0472">Membrane</keyword>
<evidence type="ECO:0000313" key="3">
    <source>
        <dbReference type="Proteomes" id="UP001500618"/>
    </source>
</evidence>
<feature type="transmembrane region" description="Helical" evidence="1">
    <location>
        <begin position="131"/>
        <end position="155"/>
    </location>
</feature>
<dbReference type="Proteomes" id="UP001500618">
    <property type="component" value="Unassembled WGS sequence"/>
</dbReference>
<name>A0ABN2FTN3_9ACTN</name>
<keyword evidence="1" id="KW-0812">Transmembrane</keyword>
<dbReference type="Pfam" id="PF12679">
    <property type="entry name" value="ABC2_membrane_2"/>
    <property type="match status" value="1"/>
</dbReference>
<reference evidence="2 3" key="1">
    <citation type="journal article" date="2019" name="Int. J. Syst. Evol. Microbiol.">
        <title>The Global Catalogue of Microorganisms (GCM) 10K type strain sequencing project: providing services to taxonomists for standard genome sequencing and annotation.</title>
        <authorList>
            <consortium name="The Broad Institute Genomics Platform"/>
            <consortium name="The Broad Institute Genome Sequencing Center for Infectious Disease"/>
            <person name="Wu L."/>
            <person name="Ma J."/>
        </authorList>
    </citation>
    <scope>NUCLEOTIDE SEQUENCE [LARGE SCALE GENOMIC DNA]</scope>
    <source>
        <strain evidence="2 3">JCM 14718</strain>
    </source>
</reference>
<dbReference type="PANTHER" id="PTHR37305:SF1">
    <property type="entry name" value="MEMBRANE PROTEIN"/>
    <property type="match status" value="1"/>
</dbReference>
<keyword evidence="3" id="KW-1185">Reference proteome</keyword>
<feature type="transmembrane region" description="Helical" evidence="1">
    <location>
        <begin position="23"/>
        <end position="43"/>
    </location>
</feature>
<protein>
    <submittedName>
        <fullName evidence="2">ABC transporter permease</fullName>
    </submittedName>
</protein>
<accession>A0ABN2FTN3</accession>